<dbReference type="STRING" id="93059.P9211_00781"/>
<dbReference type="InterPro" id="IPR010970">
    <property type="entry name" value="Cys_dSase_SufS"/>
</dbReference>
<dbReference type="eggNOG" id="COG0520">
    <property type="taxonomic scope" value="Bacteria"/>
</dbReference>
<dbReference type="AlphaFoldDB" id="A9B9D2"/>
<dbReference type="RefSeq" id="WP_012194634.1">
    <property type="nucleotide sequence ID" value="NC_009976.1"/>
</dbReference>
<keyword evidence="10" id="KW-0456">Lyase</keyword>
<dbReference type="EMBL" id="CP000878">
    <property type="protein sequence ID" value="ABX08009.1"/>
    <property type="molecule type" value="Genomic_DNA"/>
</dbReference>
<comment type="function">
    <text evidence="8">Catalyzes the removal of elemental sulfur and selenium atoms from L-cysteine, L-cystine, L-selenocysteine, and L-selenocystine to produce L-alanine.</text>
</comment>
<evidence type="ECO:0000256" key="5">
    <source>
        <dbReference type="ARBA" id="ARBA00022898"/>
    </source>
</evidence>
<organism evidence="10 11">
    <name type="scientific">Prochlorococcus marinus (strain MIT 9211)</name>
    <dbReference type="NCBI Taxonomy" id="93059"/>
    <lineage>
        <taxon>Bacteria</taxon>
        <taxon>Bacillati</taxon>
        <taxon>Cyanobacteriota</taxon>
        <taxon>Cyanophyceae</taxon>
        <taxon>Synechococcales</taxon>
        <taxon>Prochlorococcaceae</taxon>
        <taxon>Prochlorococcus</taxon>
    </lineage>
</organism>
<sequence>MMTINEKNLAKLTRKDFPLFSSEDLKNNPLVYLDHAATSQKPKKVIEAISHYYKYENANVHRGAHQLSAKATEAFEKARTITSKFINASSEREIVFTRNATEAINLVAHSWGDSELKEGDEILISLMEHHSNIVPWQLLAERKKCNLRYIGITSSGQLDLEDAYSKLNEKTRILSLQHISNTLGCCNPIAEITQKAHSADALILVDACQSLAHQPIDVKKLNIDFLAGSSHKLCGPTGCGFLWAKENLLEKMPPFLGGGEMIQEVSLNKSSWADLPHKFEAGTPAIGEAIGMGAALTYLESIGLNNIHAYEKKLTKYLFQQLETIEGINIIGPNPKIQSNRAPLATFTINKLHSNDIASLLDTSNICIRSGHHCCQPLHKHYGISSSARASLSFTSTIDEIDTFVSQLISSINFLQENS</sequence>
<dbReference type="HOGENOM" id="CLU_003433_2_5_3"/>
<dbReference type="PANTHER" id="PTHR43586">
    <property type="entry name" value="CYSTEINE DESULFURASE"/>
    <property type="match status" value="1"/>
</dbReference>
<evidence type="ECO:0000256" key="7">
    <source>
        <dbReference type="RuleBase" id="RU004504"/>
    </source>
</evidence>
<dbReference type="PANTHER" id="PTHR43586:SF8">
    <property type="entry name" value="CYSTEINE DESULFURASE 1, CHLOROPLASTIC"/>
    <property type="match status" value="1"/>
</dbReference>
<evidence type="ECO:0000256" key="6">
    <source>
        <dbReference type="ARBA" id="ARBA00050776"/>
    </source>
</evidence>
<evidence type="ECO:0000259" key="9">
    <source>
        <dbReference type="Pfam" id="PF00266"/>
    </source>
</evidence>
<keyword evidence="11" id="KW-1185">Reference proteome</keyword>
<dbReference type="NCBIfam" id="TIGR01979">
    <property type="entry name" value="sufS"/>
    <property type="match status" value="1"/>
</dbReference>
<dbReference type="Proteomes" id="UP000000788">
    <property type="component" value="Chromosome"/>
</dbReference>
<gene>
    <name evidence="10" type="ordered locus">P9211_00781</name>
</gene>
<protein>
    <recommendedName>
        <fullName evidence="3 8">Cysteine desulfurase</fullName>
        <ecNumber evidence="3 8">2.8.1.7</ecNumber>
    </recommendedName>
</protein>
<dbReference type="CDD" id="cd06453">
    <property type="entry name" value="SufS_like"/>
    <property type="match status" value="1"/>
</dbReference>
<dbReference type="InterPro" id="IPR015421">
    <property type="entry name" value="PyrdxlP-dep_Trfase_major"/>
</dbReference>
<dbReference type="InterPro" id="IPR015424">
    <property type="entry name" value="PyrdxlP-dep_Trfase"/>
</dbReference>
<dbReference type="GO" id="GO:0031071">
    <property type="term" value="F:cysteine desulfurase activity"/>
    <property type="evidence" value="ECO:0007669"/>
    <property type="project" value="UniProtKB-UniRule"/>
</dbReference>
<comment type="cofactor">
    <cofactor evidence="1 7">
        <name>pyridoxal 5'-phosphate</name>
        <dbReference type="ChEBI" id="CHEBI:597326"/>
    </cofactor>
</comment>
<dbReference type="PROSITE" id="PS00595">
    <property type="entry name" value="AA_TRANSFER_CLASS_5"/>
    <property type="match status" value="1"/>
</dbReference>
<evidence type="ECO:0000256" key="3">
    <source>
        <dbReference type="ARBA" id="ARBA00012239"/>
    </source>
</evidence>
<dbReference type="Gene3D" id="3.90.1150.10">
    <property type="entry name" value="Aspartate Aminotransferase, domain 1"/>
    <property type="match status" value="1"/>
</dbReference>
<dbReference type="SUPFAM" id="SSF53383">
    <property type="entry name" value="PLP-dependent transferases"/>
    <property type="match status" value="1"/>
</dbReference>
<dbReference type="InterPro" id="IPR016454">
    <property type="entry name" value="Cysteine_dSase"/>
</dbReference>
<evidence type="ECO:0000313" key="11">
    <source>
        <dbReference type="Proteomes" id="UP000000788"/>
    </source>
</evidence>
<keyword evidence="5 8" id="KW-0663">Pyridoxal phosphate</keyword>
<comment type="catalytic activity">
    <reaction evidence="6 8">
        <text>(sulfur carrier)-H + L-cysteine = (sulfur carrier)-SH + L-alanine</text>
        <dbReference type="Rhea" id="RHEA:43892"/>
        <dbReference type="Rhea" id="RHEA-COMP:14737"/>
        <dbReference type="Rhea" id="RHEA-COMP:14739"/>
        <dbReference type="ChEBI" id="CHEBI:29917"/>
        <dbReference type="ChEBI" id="CHEBI:35235"/>
        <dbReference type="ChEBI" id="CHEBI:57972"/>
        <dbReference type="ChEBI" id="CHEBI:64428"/>
        <dbReference type="EC" id="2.8.1.7"/>
    </reaction>
</comment>
<reference evidence="10 11" key="1">
    <citation type="journal article" date="2007" name="PLoS Genet.">
        <title>Patterns and implications of gene gain and loss in the evolution of Prochlorococcus.</title>
        <authorList>
            <person name="Kettler G.C."/>
            <person name="Martiny A.C."/>
            <person name="Huang K."/>
            <person name="Zucker J."/>
            <person name="Coleman M.L."/>
            <person name="Rodrigue S."/>
            <person name="Chen F."/>
            <person name="Lapidus A."/>
            <person name="Ferriera S."/>
            <person name="Johnson J."/>
            <person name="Steglich C."/>
            <person name="Church G.M."/>
            <person name="Richardson P."/>
            <person name="Chisholm S.W."/>
        </authorList>
    </citation>
    <scope>NUCLEOTIDE SEQUENCE [LARGE SCALE GENOMIC DNA]</scope>
    <source>
        <strain evidence="11">MIT 9211</strain>
    </source>
</reference>
<evidence type="ECO:0000256" key="4">
    <source>
        <dbReference type="ARBA" id="ARBA00022679"/>
    </source>
</evidence>
<dbReference type="KEGG" id="pmj:P9211_00781"/>
<evidence type="ECO:0000256" key="8">
    <source>
        <dbReference type="RuleBase" id="RU004506"/>
    </source>
</evidence>
<dbReference type="Gene3D" id="3.40.640.10">
    <property type="entry name" value="Type I PLP-dependent aspartate aminotransferase-like (Major domain)"/>
    <property type="match status" value="1"/>
</dbReference>
<dbReference type="InterPro" id="IPR020578">
    <property type="entry name" value="Aminotrans_V_PyrdxlP_BS"/>
</dbReference>
<accession>A9B9D2</accession>
<evidence type="ECO:0000313" key="10">
    <source>
        <dbReference type="EMBL" id="ABX08009.1"/>
    </source>
</evidence>
<dbReference type="InterPro" id="IPR000192">
    <property type="entry name" value="Aminotrans_V_dom"/>
</dbReference>
<evidence type="ECO:0000256" key="2">
    <source>
        <dbReference type="ARBA" id="ARBA00010447"/>
    </source>
</evidence>
<dbReference type="GO" id="GO:0016829">
    <property type="term" value="F:lyase activity"/>
    <property type="evidence" value="ECO:0007669"/>
    <property type="project" value="UniProtKB-KW"/>
</dbReference>
<dbReference type="EC" id="2.8.1.7" evidence="3 8"/>
<dbReference type="InterPro" id="IPR015422">
    <property type="entry name" value="PyrdxlP-dep_Trfase_small"/>
</dbReference>
<comment type="similarity">
    <text evidence="2 8">Belongs to the class-V pyridoxal-phosphate-dependent aminotransferase family. Csd subfamily.</text>
</comment>
<name>A9B9D2_PROM4</name>
<proteinExistence type="inferred from homology"/>
<dbReference type="PIRSF" id="PIRSF005572">
    <property type="entry name" value="NifS"/>
    <property type="match status" value="1"/>
</dbReference>
<dbReference type="GO" id="GO:0030170">
    <property type="term" value="F:pyridoxal phosphate binding"/>
    <property type="evidence" value="ECO:0007669"/>
    <property type="project" value="UniProtKB-UniRule"/>
</dbReference>
<keyword evidence="4 8" id="KW-0808">Transferase</keyword>
<dbReference type="GO" id="GO:0006534">
    <property type="term" value="P:cysteine metabolic process"/>
    <property type="evidence" value="ECO:0007669"/>
    <property type="project" value="UniProtKB-UniRule"/>
</dbReference>
<dbReference type="Pfam" id="PF00266">
    <property type="entry name" value="Aminotran_5"/>
    <property type="match status" value="1"/>
</dbReference>
<feature type="domain" description="Aminotransferase class V" evidence="9">
    <location>
        <begin position="31"/>
        <end position="404"/>
    </location>
</feature>
<evidence type="ECO:0000256" key="1">
    <source>
        <dbReference type="ARBA" id="ARBA00001933"/>
    </source>
</evidence>